<sequence>MTSALDDNSLINSLHKVQMDRFQTLTPQQKSSLVDFFNPRNMSKEELEWLSHLPLFQLTNDSFDSIHRHLHKHRIYMESKKNALPHYPTGIKMLKKKNRNDKMLYMAMGVKKAKDLLLYKDFILHDKSFHELSDQEQFLHLNHIMNQPNLRSALQQKIKELKFLNNKTPSQCYDPSNECFKLFLQDDANQFPRHPYNTPEWLMWLKNDLGLISKVTTEFILEYGNTIRDKDANIARYKATVLLDQLYDSKTNSLVFDNVTFLKQVSNMKIIPIMPLDDALYLHNMNNKHVNDAQDNCLQSISNCVNIQYVEITFTSTCVYDPIYEQAIDAIVHRINQHITPKTSWVMDHLINISKMNHFDLQVLNHGTERVQSICNHIYQYLHKQSKSTLPPINTNQHQLIYVNGYFLYASTLFWKMDCHYAPYVYKVPDHYFEFVKLFESWGVKDKPSSDFCYHVLKQFRVRCKSDAMSISEIDLCIRLIRLLCDDSHSLVGSFLVSDRGCLCPHRSVLIDDAPFLRSRINVNRLDLLHPDLVDLSSKLELRTLSAVVRERLITMNQSSSSMQQHTPQTLRITDNLRGTHFVPALIRLARHSCGAADGVIPFERISELSSFTCCQVDQIQCVYIDSRDERDVTLRGTDGSAIVESGTMCVVDADALRIYVSKRLPNYLDPYVVVARSINQHLGNMMHDTTTIIALMLKCDVTHDNMDRILDDFHVTDVSGGATNLNRRIGERVLEQDLSHFVACTPNVTKLSIGELIAYLDVNTISQQVVMRYGRIHKKLDNGEYVIEKSNQSFITIHVDHVRKFMTLAPQQDEKAEQELLNHAAPIATDNQKVLHDVLSNMLICPITQEIFTEPVILSDGNTYEKEAILKWLVDHNTSPITREKLSSRVMVPNYMIQSLIREYIDCD</sequence>
<protein>
    <recommendedName>
        <fullName evidence="1">U-box domain-containing protein</fullName>
    </recommendedName>
</protein>
<dbReference type="CDD" id="cd16655">
    <property type="entry name" value="RING-Ubox_WDSUB1-like"/>
    <property type="match status" value="1"/>
</dbReference>
<evidence type="ECO:0000313" key="3">
    <source>
        <dbReference type="Proteomes" id="UP001431209"/>
    </source>
</evidence>
<keyword evidence="3" id="KW-1185">Reference proteome</keyword>
<dbReference type="EMBL" id="JAOPGA020000120">
    <property type="protein sequence ID" value="KAL0476932.1"/>
    <property type="molecule type" value="Genomic_DNA"/>
</dbReference>
<gene>
    <name evidence="2" type="ORF">AKO1_006471</name>
</gene>
<dbReference type="InterPro" id="IPR052972">
    <property type="entry name" value="Sacsin_chaperone_reg"/>
</dbReference>
<dbReference type="GO" id="GO:0030544">
    <property type="term" value="F:Hsp70 protein binding"/>
    <property type="evidence" value="ECO:0007669"/>
    <property type="project" value="TreeGrafter"/>
</dbReference>
<evidence type="ECO:0000259" key="1">
    <source>
        <dbReference type="PROSITE" id="PS51698"/>
    </source>
</evidence>
<dbReference type="Pfam" id="PF04564">
    <property type="entry name" value="U-box"/>
    <property type="match status" value="1"/>
</dbReference>
<organism evidence="2 3">
    <name type="scientific">Acrasis kona</name>
    <dbReference type="NCBI Taxonomy" id="1008807"/>
    <lineage>
        <taxon>Eukaryota</taxon>
        <taxon>Discoba</taxon>
        <taxon>Heterolobosea</taxon>
        <taxon>Tetramitia</taxon>
        <taxon>Eutetramitia</taxon>
        <taxon>Acrasidae</taxon>
        <taxon>Acrasis</taxon>
    </lineage>
</organism>
<dbReference type="InterPro" id="IPR003613">
    <property type="entry name" value="Ubox_domain"/>
</dbReference>
<dbReference type="AlphaFoldDB" id="A0AAW2YLK4"/>
<feature type="domain" description="U-box" evidence="1">
    <location>
        <begin position="839"/>
        <end position="909"/>
    </location>
</feature>
<dbReference type="InterPro" id="IPR013083">
    <property type="entry name" value="Znf_RING/FYVE/PHD"/>
</dbReference>
<dbReference type="SUPFAM" id="SSF57850">
    <property type="entry name" value="RING/U-box"/>
    <property type="match status" value="1"/>
</dbReference>
<dbReference type="GO" id="GO:0016567">
    <property type="term" value="P:protein ubiquitination"/>
    <property type="evidence" value="ECO:0007669"/>
    <property type="project" value="InterPro"/>
</dbReference>
<reference evidence="2 3" key="1">
    <citation type="submission" date="2024-03" db="EMBL/GenBank/DDBJ databases">
        <title>The Acrasis kona genome and developmental transcriptomes reveal deep origins of eukaryotic multicellular pathways.</title>
        <authorList>
            <person name="Sheikh S."/>
            <person name="Fu C.-J."/>
            <person name="Brown M.W."/>
            <person name="Baldauf S.L."/>
        </authorList>
    </citation>
    <scope>NUCLEOTIDE SEQUENCE [LARGE SCALE GENOMIC DNA]</scope>
    <source>
        <strain evidence="2 3">ATCC MYA-3509</strain>
    </source>
</reference>
<dbReference type="Proteomes" id="UP001431209">
    <property type="component" value="Unassembled WGS sequence"/>
</dbReference>
<dbReference type="PANTHER" id="PTHR15600">
    <property type="entry name" value="SACSIN"/>
    <property type="match status" value="1"/>
</dbReference>
<comment type="caution">
    <text evidence="2">The sequence shown here is derived from an EMBL/GenBank/DDBJ whole genome shotgun (WGS) entry which is preliminary data.</text>
</comment>
<dbReference type="GO" id="GO:0004842">
    <property type="term" value="F:ubiquitin-protein transferase activity"/>
    <property type="evidence" value="ECO:0007669"/>
    <property type="project" value="InterPro"/>
</dbReference>
<dbReference type="Gene3D" id="3.30.40.10">
    <property type="entry name" value="Zinc/RING finger domain, C3HC4 (zinc finger)"/>
    <property type="match status" value="1"/>
</dbReference>
<dbReference type="PANTHER" id="PTHR15600:SF42">
    <property type="entry name" value="SACSIN"/>
    <property type="match status" value="1"/>
</dbReference>
<dbReference type="SMART" id="SM00504">
    <property type="entry name" value="Ubox"/>
    <property type="match status" value="1"/>
</dbReference>
<dbReference type="PROSITE" id="PS51698">
    <property type="entry name" value="U_BOX"/>
    <property type="match status" value="1"/>
</dbReference>
<proteinExistence type="predicted"/>
<name>A0AAW2YLK4_9EUKA</name>
<evidence type="ECO:0000313" key="2">
    <source>
        <dbReference type="EMBL" id="KAL0476932.1"/>
    </source>
</evidence>
<accession>A0AAW2YLK4</accession>